<evidence type="ECO:0000313" key="2">
    <source>
        <dbReference type="EMBL" id="CAB5076219.1"/>
    </source>
</evidence>
<gene>
    <name evidence="1" type="ORF">UFOPK2907_00507</name>
    <name evidence="2" type="ORF">UFOPK4401_00907</name>
</gene>
<reference evidence="2" key="1">
    <citation type="submission" date="2020-05" db="EMBL/GenBank/DDBJ databases">
        <authorList>
            <person name="Chiriac C."/>
            <person name="Salcher M."/>
            <person name="Ghai R."/>
            <person name="Kavagutti S V."/>
        </authorList>
    </citation>
    <scope>NUCLEOTIDE SEQUENCE</scope>
</reference>
<protein>
    <submittedName>
        <fullName evidence="2">Unannotated protein</fullName>
    </submittedName>
</protein>
<proteinExistence type="predicted"/>
<dbReference type="EMBL" id="CAEZZR010000035">
    <property type="protein sequence ID" value="CAB4770216.1"/>
    <property type="molecule type" value="Genomic_DNA"/>
</dbReference>
<dbReference type="InterPro" id="IPR013785">
    <property type="entry name" value="Aldolase_TIM"/>
</dbReference>
<evidence type="ECO:0000313" key="1">
    <source>
        <dbReference type="EMBL" id="CAB4770216.1"/>
    </source>
</evidence>
<organism evidence="2">
    <name type="scientific">freshwater metagenome</name>
    <dbReference type="NCBI Taxonomy" id="449393"/>
    <lineage>
        <taxon>unclassified sequences</taxon>
        <taxon>metagenomes</taxon>
        <taxon>ecological metagenomes</taxon>
    </lineage>
</organism>
<name>A0A6J7VEU4_9ZZZZ</name>
<dbReference type="EMBL" id="CAFBRB010000097">
    <property type="protein sequence ID" value="CAB5076219.1"/>
    <property type="molecule type" value="Genomic_DNA"/>
</dbReference>
<accession>A0A6J7VEU4</accession>
<sequence length="50" mass="5075">MTVESIPQWFEAGASFVGLGGPLLKGGIQAIPSNVASFIAAISAAREVKS</sequence>
<dbReference type="AlphaFoldDB" id="A0A6J7VEU4"/>
<dbReference type="Gene3D" id="3.20.20.70">
    <property type="entry name" value="Aldolase class I"/>
    <property type="match status" value="1"/>
</dbReference>